<evidence type="ECO:0000256" key="1">
    <source>
        <dbReference type="SAM" id="MobiDB-lite"/>
    </source>
</evidence>
<proteinExistence type="predicted"/>
<name>A0A371CJ24_9APHY</name>
<dbReference type="Proteomes" id="UP000256964">
    <property type="component" value="Unassembled WGS sequence"/>
</dbReference>
<dbReference type="OrthoDB" id="2734890at2759"/>
<dbReference type="EMBL" id="KZ857567">
    <property type="protein sequence ID" value="RDX40294.1"/>
    <property type="molecule type" value="Genomic_DNA"/>
</dbReference>
<reference evidence="2 3" key="1">
    <citation type="journal article" date="2018" name="Biotechnol. Biofuels">
        <title>Integrative visual omics of the white-rot fungus Polyporus brumalis exposes the biotechnological potential of its oxidative enzymes for delignifying raw plant biomass.</title>
        <authorList>
            <person name="Miyauchi S."/>
            <person name="Rancon A."/>
            <person name="Drula E."/>
            <person name="Hage H."/>
            <person name="Chaduli D."/>
            <person name="Favel A."/>
            <person name="Grisel S."/>
            <person name="Henrissat B."/>
            <person name="Herpoel-Gimbert I."/>
            <person name="Ruiz-Duenas F.J."/>
            <person name="Chevret D."/>
            <person name="Hainaut M."/>
            <person name="Lin J."/>
            <person name="Wang M."/>
            <person name="Pangilinan J."/>
            <person name="Lipzen A."/>
            <person name="Lesage-Meessen L."/>
            <person name="Navarro D."/>
            <person name="Riley R."/>
            <person name="Grigoriev I.V."/>
            <person name="Zhou S."/>
            <person name="Raouche S."/>
            <person name="Rosso M.N."/>
        </authorList>
    </citation>
    <scope>NUCLEOTIDE SEQUENCE [LARGE SCALE GENOMIC DNA]</scope>
    <source>
        <strain evidence="2 3">BRFM 1820</strain>
    </source>
</reference>
<accession>A0A371CJ24</accession>
<gene>
    <name evidence="2" type="ORF">OH76DRAFT_1490407</name>
</gene>
<sequence>MSDSETPVVREARINDCERLEIADAPGVVNRETLVSSEQKIDGSVEGGNSSRRKARRSPKDNFIDGFYHALDASNDPWPTNVDIVKGYFAALIGAIAVCSGDTPFKNFTDYFVY</sequence>
<feature type="region of interest" description="Disordered" evidence="1">
    <location>
        <begin position="39"/>
        <end position="59"/>
    </location>
</feature>
<keyword evidence="3" id="KW-1185">Reference proteome</keyword>
<protein>
    <submittedName>
        <fullName evidence="2">Uncharacterized protein</fullName>
    </submittedName>
</protein>
<organism evidence="2 3">
    <name type="scientific">Lentinus brumalis</name>
    <dbReference type="NCBI Taxonomy" id="2498619"/>
    <lineage>
        <taxon>Eukaryota</taxon>
        <taxon>Fungi</taxon>
        <taxon>Dikarya</taxon>
        <taxon>Basidiomycota</taxon>
        <taxon>Agaricomycotina</taxon>
        <taxon>Agaricomycetes</taxon>
        <taxon>Polyporales</taxon>
        <taxon>Polyporaceae</taxon>
        <taxon>Lentinus</taxon>
    </lineage>
</organism>
<evidence type="ECO:0000313" key="2">
    <source>
        <dbReference type="EMBL" id="RDX40294.1"/>
    </source>
</evidence>
<evidence type="ECO:0000313" key="3">
    <source>
        <dbReference type="Proteomes" id="UP000256964"/>
    </source>
</evidence>
<dbReference type="AlphaFoldDB" id="A0A371CJ24"/>
<dbReference type="STRING" id="139420.A0A371CJ24"/>